<evidence type="ECO:0000313" key="1">
    <source>
        <dbReference type="EMBL" id="KAG2196258.1"/>
    </source>
</evidence>
<organism evidence="1 2">
    <name type="scientific">Mucor plumbeus</name>
    <dbReference type="NCBI Taxonomy" id="97098"/>
    <lineage>
        <taxon>Eukaryota</taxon>
        <taxon>Fungi</taxon>
        <taxon>Fungi incertae sedis</taxon>
        <taxon>Mucoromycota</taxon>
        <taxon>Mucoromycotina</taxon>
        <taxon>Mucoromycetes</taxon>
        <taxon>Mucorales</taxon>
        <taxon>Mucorineae</taxon>
        <taxon>Mucoraceae</taxon>
        <taxon>Mucor</taxon>
    </lineage>
</organism>
<comment type="caution">
    <text evidence="1">The sequence shown here is derived from an EMBL/GenBank/DDBJ whole genome shotgun (WGS) entry which is preliminary data.</text>
</comment>
<dbReference type="EMBL" id="JAEPRC010000484">
    <property type="protein sequence ID" value="KAG2196258.1"/>
    <property type="molecule type" value="Genomic_DNA"/>
</dbReference>
<name>A0A8H7QR96_9FUNG</name>
<dbReference type="GO" id="GO:0003676">
    <property type="term" value="F:nucleic acid binding"/>
    <property type="evidence" value="ECO:0007669"/>
    <property type="project" value="InterPro"/>
</dbReference>
<evidence type="ECO:0000313" key="2">
    <source>
        <dbReference type="Proteomes" id="UP000650833"/>
    </source>
</evidence>
<sequence>MTKPILSETQNALKVLLQEKTPYSQIIKLLPNISKSIIGNHNQTFSGDAQHTNVGRVSKISAKAQRYIATSIRNGRMDGPKGAVRFLASQFIPMTTSGVKKMLKKKDLRLEESPDLNPIEHVWYQLKRRLDNYMTKPTTKEELANRISVKWDKITQKECLQYIDSMPSRIEAVIKSKGGPASF</sequence>
<dbReference type="Proteomes" id="UP000650833">
    <property type="component" value="Unassembled WGS sequence"/>
</dbReference>
<dbReference type="InterPro" id="IPR036397">
    <property type="entry name" value="RNaseH_sf"/>
</dbReference>
<gene>
    <name evidence="1" type="ORF">INT46_007342</name>
</gene>
<accession>A0A8H7QR96</accession>
<dbReference type="AlphaFoldDB" id="A0A8H7QR96"/>
<proteinExistence type="predicted"/>
<reference evidence="1" key="1">
    <citation type="submission" date="2020-12" db="EMBL/GenBank/DDBJ databases">
        <title>Metabolic potential, ecology and presence of endohyphal bacteria is reflected in genomic diversity of Mucoromycotina.</title>
        <authorList>
            <person name="Muszewska A."/>
            <person name="Okrasinska A."/>
            <person name="Steczkiewicz K."/>
            <person name="Drgas O."/>
            <person name="Orlowska M."/>
            <person name="Perlinska-Lenart U."/>
            <person name="Aleksandrzak-Piekarczyk T."/>
            <person name="Szatraj K."/>
            <person name="Zielenkiewicz U."/>
            <person name="Pilsyk S."/>
            <person name="Malc E."/>
            <person name="Mieczkowski P."/>
            <person name="Kruszewska J.S."/>
            <person name="Biernat P."/>
            <person name="Pawlowska J."/>
        </authorList>
    </citation>
    <scope>NUCLEOTIDE SEQUENCE</scope>
    <source>
        <strain evidence="1">CBS 226.32</strain>
    </source>
</reference>
<dbReference type="OrthoDB" id="4843387at2759"/>
<dbReference type="Gene3D" id="3.30.420.10">
    <property type="entry name" value="Ribonuclease H-like superfamily/Ribonuclease H"/>
    <property type="match status" value="1"/>
</dbReference>
<protein>
    <submittedName>
        <fullName evidence="1">Uncharacterized protein</fullName>
    </submittedName>
</protein>
<keyword evidence="2" id="KW-1185">Reference proteome</keyword>